<proteinExistence type="predicted"/>
<feature type="transmembrane region" description="Helical" evidence="1">
    <location>
        <begin position="20"/>
        <end position="39"/>
    </location>
</feature>
<keyword evidence="1" id="KW-1133">Transmembrane helix</keyword>
<evidence type="ECO:0000256" key="1">
    <source>
        <dbReference type="SAM" id="Phobius"/>
    </source>
</evidence>
<gene>
    <name evidence="2" type="ORF">MANES_11G153800</name>
</gene>
<reference evidence="2" key="1">
    <citation type="submission" date="2016-02" db="EMBL/GenBank/DDBJ databases">
        <title>WGS assembly of Manihot esculenta.</title>
        <authorList>
            <person name="Bredeson J.V."/>
            <person name="Prochnik S.E."/>
            <person name="Lyons J.B."/>
            <person name="Schmutz J."/>
            <person name="Grimwood J."/>
            <person name="Vrebalov J."/>
            <person name="Bart R.S."/>
            <person name="Amuge T."/>
            <person name="Ferguson M.E."/>
            <person name="Green R."/>
            <person name="Putnam N."/>
            <person name="Stites J."/>
            <person name="Rounsley S."/>
            <person name="Rokhsar D.S."/>
        </authorList>
    </citation>
    <scope>NUCLEOTIDE SEQUENCE [LARGE SCALE GENOMIC DNA]</scope>
    <source>
        <tissue evidence="2">Leaf</tissue>
    </source>
</reference>
<name>A0A2C9V2S3_MANES</name>
<keyword evidence="1" id="KW-0812">Transmembrane</keyword>
<accession>A0A2C9V2S3</accession>
<dbReference type="EMBL" id="CM004397">
    <property type="protein sequence ID" value="OAY38113.1"/>
    <property type="molecule type" value="Genomic_DNA"/>
</dbReference>
<organism evidence="2">
    <name type="scientific">Manihot esculenta</name>
    <name type="common">Cassava</name>
    <name type="synonym">Jatropha manihot</name>
    <dbReference type="NCBI Taxonomy" id="3983"/>
    <lineage>
        <taxon>Eukaryota</taxon>
        <taxon>Viridiplantae</taxon>
        <taxon>Streptophyta</taxon>
        <taxon>Embryophyta</taxon>
        <taxon>Tracheophyta</taxon>
        <taxon>Spermatophyta</taxon>
        <taxon>Magnoliopsida</taxon>
        <taxon>eudicotyledons</taxon>
        <taxon>Gunneridae</taxon>
        <taxon>Pentapetalae</taxon>
        <taxon>rosids</taxon>
        <taxon>fabids</taxon>
        <taxon>Malpighiales</taxon>
        <taxon>Euphorbiaceae</taxon>
        <taxon>Crotonoideae</taxon>
        <taxon>Manihoteae</taxon>
        <taxon>Manihot</taxon>
    </lineage>
</organism>
<sequence>MKRHLLLTTLYNLDFFFLYRVYLHCGIYYDFDLFINFFIRRIFL</sequence>
<protein>
    <submittedName>
        <fullName evidence="2">Uncharacterized protein</fullName>
    </submittedName>
</protein>
<dbReference type="AlphaFoldDB" id="A0A2C9V2S3"/>
<evidence type="ECO:0000313" key="2">
    <source>
        <dbReference type="EMBL" id="OAY38113.1"/>
    </source>
</evidence>
<keyword evidence="1" id="KW-0472">Membrane</keyword>